<dbReference type="Gene3D" id="3.10.310.30">
    <property type="match status" value="1"/>
</dbReference>
<keyword evidence="4 9" id="KW-0378">Hydrolase</keyword>
<feature type="domain" description="RecJ OB" evidence="8">
    <location>
        <begin position="497"/>
        <end position="607"/>
    </location>
</feature>
<evidence type="ECO:0000313" key="9">
    <source>
        <dbReference type="EMBL" id="CRH05812.1"/>
    </source>
</evidence>
<gene>
    <name evidence="9" type="primary">recJ</name>
    <name evidence="9" type="ORF">MAGMO_1628</name>
</gene>
<dbReference type="GO" id="GO:0003676">
    <property type="term" value="F:nucleic acid binding"/>
    <property type="evidence" value="ECO:0007669"/>
    <property type="project" value="InterPro"/>
</dbReference>
<keyword evidence="3" id="KW-0540">Nuclease</keyword>
<accession>A0A1S7LFR5</accession>
<evidence type="ECO:0000256" key="3">
    <source>
        <dbReference type="ARBA" id="ARBA00022722"/>
    </source>
</evidence>
<dbReference type="InterPro" id="IPR038763">
    <property type="entry name" value="DHH_sf"/>
</dbReference>
<comment type="similarity">
    <text evidence="1">Belongs to the RecJ family.</text>
</comment>
<dbReference type="GO" id="GO:0006310">
    <property type="term" value="P:DNA recombination"/>
    <property type="evidence" value="ECO:0007669"/>
    <property type="project" value="InterPro"/>
</dbReference>
<protein>
    <recommendedName>
        <fullName evidence="2">Single-stranded-DNA-specific exonuclease RecJ</fullName>
    </recommendedName>
</protein>
<dbReference type="Pfam" id="PF02272">
    <property type="entry name" value="DHHA1"/>
    <property type="match status" value="1"/>
</dbReference>
<dbReference type="Gene3D" id="3.90.1640.30">
    <property type="match status" value="1"/>
</dbReference>
<dbReference type="AlphaFoldDB" id="A0A1S7LFR5"/>
<dbReference type="GO" id="GO:0006281">
    <property type="term" value="P:DNA repair"/>
    <property type="evidence" value="ECO:0007669"/>
    <property type="project" value="InterPro"/>
</dbReference>
<dbReference type="InterPro" id="IPR041122">
    <property type="entry name" value="RecJ_OB"/>
</dbReference>
<feature type="domain" description="DHHA1" evidence="7">
    <location>
        <begin position="389"/>
        <end position="482"/>
    </location>
</feature>
<dbReference type="InterPro" id="IPR001667">
    <property type="entry name" value="DDH_dom"/>
</dbReference>
<dbReference type="NCBIfam" id="TIGR00644">
    <property type="entry name" value="recJ"/>
    <property type="match status" value="1"/>
</dbReference>
<evidence type="ECO:0000256" key="1">
    <source>
        <dbReference type="ARBA" id="ARBA00005915"/>
    </source>
</evidence>
<dbReference type="Pfam" id="PF17768">
    <property type="entry name" value="RecJ_OB"/>
    <property type="match status" value="1"/>
</dbReference>
<evidence type="ECO:0000259" key="6">
    <source>
        <dbReference type="Pfam" id="PF01368"/>
    </source>
</evidence>
<evidence type="ECO:0000259" key="8">
    <source>
        <dbReference type="Pfam" id="PF17768"/>
    </source>
</evidence>
<keyword evidence="5 9" id="KW-0269">Exonuclease</keyword>
<feature type="domain" description="DDH" evidence="6">
    <location>
        <begin position="110"/>
        <end position="266"/>
    </location>
</feature>
<organism evidence="9">
    <name type="scientific">Magnetococcus massalia (strain MO-1)</name>
    <dbReference type="NCBI Taxonomy" id="451514"/>
    <lineage>
        <taxon>Bacteria</taxon>
        <taxon>Pseudomonadati</taxon>
        <taxon>Pseudomonadota</taxon>
        <taxon>Magnetococcia</taxon>
        <taxon>Magnetococcales</taxon>
        <taxon>Magnetococcaceae</taxon>
        <taxon>Magnetococcus</taxon>
    </lineage>
</organism>
<dbReference type="EMBL" id="LO017727">
    <property type="protein sequence ID" value="CRH05812.1"/>
    <property type="molecule type" value="Genomic_DNA"/>
</dbReference>
<evidence type="ECO:0000256" key="4">
    <source>
        <dbReference type="ARBA" id="ARBA00022801"/>
    </source>
</evidence>
<dbReference type="SUPFAM" id="SSF64182">
    <property type="entry name" value="DHH phosphoesterases"/>
    <property type="match status" value="1"/>
</dbReference>
<reference evidence="9" key="1">
    <citation type="submission" date="2015-04" db="EMBL/GenBank/DDBJ databases">
        <authorList>
            <person name="Syromyatnikov M.Y."/>
            <person name="Popov V.N."/>
        </authorList>
    </citation>
    <scope>NUCLEOTIDE SEQUENCE</scope>
    <source>
        <strain evidence="9">MO-1</strain>
    </source>
</reference>
<dbReference type="PANTHER" id="PTHR30255">
    <property type="entry name" value="SINGLE-STRANDED-DNA-SPECIFIC EXONUCLEASE RECJ"/>
    <property type="match status" value="1"/>
</dbReference>
<dbReference type="InterPro" id="IPR004610">
    <property type="entry name" value="RecJ"/>
</dbReference>
<proteinExistence type="inferred from homology"/>
<evidence type="ECO:0000256" key="2">
    <source>
        <dbReference type="ARBA" id="ARBA00019841"/>
    </source>
</evidence>
<sequence>MAGMEHNMEAVASDQNITAVQPQACSRLSLTGRVWRLRSQPGSQHYTIAQSLGLSPYLSPLLASRDLQDPGESRRFLEPRLNDLVDPNNLLDMQQAVERLVHAMEQGEEIAVFGDYDVDGATSSALLVRYFRAIGRDIRVYIPNRLTEGYGPSPAAMETLKGEGTSLVITVDCGITAYEALEKAQAIDLDVIITDHHQARETLPPALAVINPNRQDEPFPYKELAGVGVAFYLVMALNRALRDKGFFKDRTEPDLKQLLDLVAVGTVADVAGMTGLNRALVSAGLKVLSSRTNPGFSALVDVAGIKRNQAELSATHIGFQLGPRLNAGGRLGQGELGYQLLASTGQEEAYQIAETLDESNKERQGIERGILDQAKAQVKEQDPGPDQRGLVVAGEGWHPGVIGIVASRLTDRHWRPSIVIAIDPESGIGKGSARAIPGINLLAAIEAGAEHLEHFGGHKAAAGLTIHRDKLEAFSHCFEQHLHENYDADDFIPQLTIDAEIPLEELDMSVARQLCSFAPFGPGNPEPVVVFPRVSLRGIRVLKEKHMAATAVCPVSDSRLDLIGFRLVPGPIHDAIMEGEITLWDVAGHLTVDSYRGRERIQLKISDIRPAIS</sequence>
<dbReference type="PANTHER" id="PTHR30255:SF2">
    <property type="entry name" value="SINGLE-STRANDED-DNA-SPECIFIC EXONUCLEASE RECJ"/>
    <property type="match status" value="1"/>
</dbReference>
<name>A0A1S7LFR5_MAGMO</name>
<dbReference type="Pfam" id="PF01368">
    <property type="entry name" value="DHH"/>
    <property type="match status" value="1"/>
</dbReference>
<evidence type="ECO:0000259" key="7">
    <source>
        <dbReference type="Pfam" id="PF02272"/>
    </source>
</evidence>
<dbReference type="InterPro" id="IPR003156">
    <property type="entry name" value="DHHA1_dom"/>
</dbReference>
<dbReference type="InterPro" id="IPR051673">
    <property type="entry name" value="SSDNA_exonuclease_RecJ"/>
</dbReference>
<dbReference type="GO" id="GO:0008409">
    <property type="term" value="F:5'-3' exonuclease activity"/>
    <property type="evidence" value="ECO:0007669"/>
    <property type="project" value="InterPro"/>
</dbReference>
<evidence type="ECO:0000256" key="5">
    <source>
        <dbReference type="ARBA" id="ARBA00022839"/>
    </source>
</evidence>